<proteinExistence type="predicted"/>
<accession>A0A3P7JH36</accession>
<name>A0A3P7JH36_STRVU</name>
<dbReference type="Proteomes" id="UP000270094">
    <property type="component" value="Unassembled WGS sequence"/>
</dbReference>
<feature type="region of interest" description="Disordered" evidence="1">
    <location>
        <begin position="41"/>
        <end position="73"/>
    </location>
</feature>
<evidence type="ECO:0000256" key="1">
    <source>
        <dbReference type="SAM" id="MobiDB-lite"/>
    </source>
</evidence>
<dbReference type="AlphaFoldDB" id="A0A3P7JH36"/>
<reference evidence="2 3" key="1">
    <citation type="submission" date="2018-11" db="EMBL/GenBank/DDBJ databases">
        <authorList>
            <consortium name="Pathogen Informatics"/>
        </authorList>
    </citation>
    <scope>NUCLEOTIDE SEQUENCE [LARGE SCALE GENOMIC DNA]</scope>
</reference>
<organism evidence="2 3">
    <name type="scientific">Strongylus vulgaris</name>
    <name type="common">Blood worm</name>
    <dbReference type="NCBI Taxonomy" id="40348"/>
    <lineage>
        <taxon>Eukaryota</taxon>
        <taxon>Metazoa</taxon>
        <taxon>Ecdysozoa</taxon>
        <taxon>Nematoda</taxon>
        <taxon>Chromadorea</taxon>
        <taxon>Rhabditida</taxon>
        <taxon>Rhabditina</taxon>
        <taxon>Rhabditomorpha</taxon>
        <taxon>Strongyloidea</taxon>
        <taxon>Strongylidae</taxon>
        <taxon>Strongylus</taxon>
    </lineage>
</organism>
<gene>
    <name evidence="2" type="ORF">SVUK_LOCUS17754</name>
</gene>
<evidence type="ECO:0000313" key="2">
    <source>
        <dbReference type="EMBL" id="VDM82756.1"/>
    </source>
</evidence>
<protein>
    <submittedName>
        <fullName evidence="2">Uncharacterized protein</fullName>
    </submittedName>
</protein>
<evidence type="ECO:0000313" key="3">
    <source>
        <dbReference type="Proteomes" id="UP000270094"/>
    </source>
</evidence>
<dbReference type="EMBL" id="UYYB01119218">
    <property type="protein sequence ID" value="VDM82756.1"/>
    <property type="molecule type" value="Genomic_DNA"/>
</dbReference>
<dbReference type="OrthoDB" id="6144703at2759"/>
<sequence length="165" mass="19035">MNHLTVPDSPQQQRLPRMWNELRKKSISELSLVFDMFRSSPSSSQQHLHPDRDRACQSTGNLPTSPKGRRRRRMQRTWKALSAANIARQYVLGKLAFHVDSLLTPDSLQIIAFRLHLGVNESSFITNLLFPLGKALGWKHLSTDIKLFYPFFLFSSPLLFIFLTI</sequence>
<keyword evidence="3" id="KW-1185">Reference proteome</keyword>